<evidence type="ECO:0000313" key="2">
    <source>
        <dbReference type="EMBL" id="RNI10458.1"/>
    </source>
</evidence>
<proteinExistence type="predicted"/>
<evidence type="ECO:0000313" key="1">
    <source>
        <dbReference type="EMBL" id="PQV42873.1"/>
    </source>
</evidence>
<reference evidence="2 4" key="2">
    <citation type="submission" date="2018-10" db="EMBL/GenBank/DDBJ databases">
        <title>Cultivation of a novel Methanohalophilus strain from Kebrit Deep of the Red Sea and a genomic comparison of members of the genus Methanohalophilus.</title>
        <authorList>
            <person name="Guan Y."/>
            <person name="Ngugi D.K."/>
            <person name="Stingl U."/>
        </authorList>
    </citation>
    <scope>NUCLEOTIDE SEQUENCE [LARGE SCALE GENOMIC DNA]</scope>
    <source>
        <strain evidence="2 4">DSM 10369</strain>
    </source>
</reference>
<dbReference type="RefSeq" id="WP_105460442.1">
    <property type="nucleotide sequence ID" value="NZ_PVBU01000004.1"/>
</dbReference>
<organism evidence="1 3">
    <name type="scientific">Methanohalophilus euhalobius</name>
    <dbReference type="NCBI Taxonomy" id="51203"/>
    <lineage>
        <taxon>Archaea</taxon>
        <taxon>Methanobacteriati</taxon>
        <taxon>Methanobacteriota</taxon>
        <taxon>Stenosarchaea group</taxon>
        <taxon>Methanomicrobia</taxon>
        <taxon>Methanosarcinales</taxon>
        <taxon>Methanosarcinaceae</taxon>
        <taxon>Methanohalophilus</taxon>
    </lineage>
</organism>
<sequence length="118" mass="13809">MKEVRIVLIDNAADSYHWLQEKASDSKVEMAIVKAIRNKTDILKRDVHYGQPISKKLIPDTYLKNYGITNLFRLELPHFWRLLYTLKKDPDSSNSILVMIVDIVDHAAYDKLFGYQKK</sequence>
<evidence type="ECO:0000313" key="3">
    <source>
        <dbReference type="Proteomes" id="UP000251060"/>
    </source>
</evidence>
<dbReference type="EMBL" id="RJJF01000012">
    <property type="protein sequence ID" value="RNI10458.1"/>
    <property type="molecule type" value="Genomic_DNA"/>
</dbReference>
<accession>A0A314ZWK0</accession>
<dbReference type="EMBL" id="PVBU01000004">
    <property type="protein sequence ID" value="PQV42873.1"/>
    <property type="molecule type" value="Genomic_DNA"/>
</dbReference>
<name>A0A314ZWK0_9EURY</name>
<dbReference type="Proteomes" id="UP000251060">
    <property type="component" value="Unassembled WGS sequence"/>
</dbReference>
<comment type="caution">
    <text evidence="1">The sequence shown here is derived from an EMBL/GenBank/DDBJ whole genome shotgun (WGS) entry which is preliminary data.</text>
</comment>
<protein>
    <submittedName>
        <fullName evidence="1">Uncharacterized protein</fullName>
    </submittedName>
</protein>
<dbReference type="Proteomes" id="UP000273978">
    <property type="component" value="Unassembled WGS sequence"/>
</dbReference>
<gene>
    <name evidence="1" type="ORF">B0H22_104130</name>
    <name evidence="2" type="ORF">EDD83_03600</name>
</gene>
<dbReference type="AlphaFoldDB" id="A0A314ZWK0"/>
<evidence type="ECO:0000313" key="4">
    <source>
        <dbReference type="Proteomes" id="UP000273978"/>
    </source>
</evidence>
<reference evidence="1 3" key="1">
    <citation type="submission" date="2018-02" db="EMBL/GenBank/DDBJ databases">
        <title>Subsurface microbial communities from deep shales in Ohio and West Virginia, USA.</title>
        <authorList>
            <person name="Wrighton K."/>
        </authorList>
    </citation>
    <scope>NUCLEOTIDE SEQUENCE [LARGE SCALE GENOMIC DNA]</scope>
    <source>
        <strain evidence="1 3">DSM 10369</strain>
    </source>
</reference>